<reference evidence="1 2" key="1">
    <citation type="journal article" date="2018" name="Microbiome">
        <title>Fine metagenomic profile of the Mediterranean stratified and mixed water columns revealed by assembly and recruitment.</title>
        <authorList>
            <person name="Haro-Moreno J.M."/>
            <person name="Lopez-Perez M."/>
            <person name="De La Torre J.R."/>
            <person name="Picazo A."/>
            <person name="Camacho A."/>
            <person name="Rodriguez-Valera F."/>
        </authorList>
    </citation>
    <scope>NUCLEOTIDE SEQUENCE [LARGE SCALE GENOMIC DNA]</scope>
    <source>
        <strain evidence="1">MED-G83</strain>
    </source>
</reference>
<proteinExistence type="predicted"/>
<comment type="caution">
    <text evidence="1">The sequence shown here is derived from an EMBL/GenBank/DDBJ whole genome shotgun (WGS) entry which is preliminary data.</text>
</comment>
<evidence type="ECO:0000313" key="2">
    <source>
        <dbReference type="Proteomes" id="UP000252147"/>
    </source>
</evidence>
<organism evidence="1 2">
    <name type="scientific">SAR86 cluster bacterium</name>
    <dbReference type="NCBI Taxonomy" id="2030880"/>
    <lineage>
        <taxon>Bacteria</taxon>
        <taxon>Pseudomonadati</taxon>
        <taxon>Pseudomonadota</taxon>
        <taxon>Gammaproteobacteria</taxon>
        <taxon>SAR86 cluster</taxon>
    </lineage>
</organism>
<accession>A0A368BMB3</accession>
<evidence type="ECO:0000313" key="1">
    <source>
        <dbReference type="EMBL" id="RCL38443.1"/>
    </source>
</evidence>
<sequence>MSLKQTQEIVIWAFKDGKKGHEKQIDALITELALHKSTKIYEFSSWEKHNSVPDLIIGAGNATHKHMLTAKAEYPSAKTIVLMKPSLRPTQWFDIAIVPDMDAYYLGKPKNVITTQGVLSKYSSIEPKPKTGLIVIGGKSRHFLFRKKVVAQQIEWILNDLYKDYHWKITTSPRSPDLDMPKHPGNAEFFSWKDTDDNWLTNQMQQSEITFVTPESVSVLYEALSTNTKVYVFDHELHTDGQHGTQRQTKVTKNIAALKKQSKVGYIDAKRHLFSRSIKSADLQHPINQEPLSESKRVVHALLQKL</sequence>
<dbReference type="Pfam" id="PF06258">
    <property type="entry name" value="Mito_fiss_Elm1"/>
    <property type="match status" value="1"/>
</dbReference>
<dbReference type="Proteomes" id="UP000252147">
    <property type="component" value="Unassembled WGS sequence"/>
</dbReference>
<dbReference type="InterPro" id="IPR009367">
    <property type="entry name" value="Elm1-like"/>
</dbReference>
<dbReference type="AlphaFoldDB" id="A0A368BMB3"/>
<protein>
    <recommendedName>
        <fullName evidence="3">Nucleoside-diphosphate sugar epimerase</fullName>
    </recommendedName>
</protein>
<name>A0A368BMB3_9GAMM</name>
<dbReference type="EMBL" id="QOPD01000003">
    <property type="protein sequence ID" value="RCL38443.1"/>
    <property type="molecule type" value="Genomic_DNA"/>
</dbReference>
<gene>
    <name evidence="1" type="ORF">DBW97_02770</name>
</gene>
<evidence type="ECO:0008006" key="3">
    <source>
        <dbReference type="Google" id="ProtNLM"/>
    </source>
</evidence>